<evidence type="ECO:0000313" key="1">
    <source>
        <dbReference type="EMBL" id="AXG73934.1"/>
    </source>
</evidence>
<dbReference type="OrthoDB" id="9145816at2"/>
<name>A0A345HBH4_9FLAO</name>
<dbReference type="Gene3D" id="2.60.120.200">
    <property type="match status" value="1"/>
</dbReference>
<keyword evidence="2" id="KW-1185">Reference proteome</keyword>
<dbReference type="KEGG" id="fat:DVK85_06625"/>
<dbReference type="EMBL" id="CP031188">
    <property type="protein sequence ID" value="AXG73934.1"/>
    <property type="molecule type" value="Genomic_DNA"/>
</dbReference>
<protein>
    <submittedName>
        <fullName evidence="1">Uncharacterized protein</fullName>
    </submittedName>
</protein>
<evidence type="ECO:0000313" key="2">
    <source>
        <dbReference type="Proteomes" id="UP000253951"/>
    </source>
</evidence>
<accession>A0A345HBH4</accession>
<dbReference type="AlphaFoldDB" id="A0A345HBH4"/>
<dbReference type="RefSeq" id="WP_114677693.1">
    <property type="nucleotide sequence ID" value="NZ_CP031188.1"/>
</dbReference>
<reference evidence="1 2" key="1">
    <citation type="submission" date="2018-07" db="EMBL/GenBank/DDBJ databases">
        <title>Complete genome sequence of Flavobacterium arcticum type strain SM1502T.</title>
        <authorList>
            <person name="Li Y."/>
            <person name="Li D.-D."/>
        </authorList>
    </citation>
    <scope>NUCLEOTIDE SEQUENCE [LARGE SCALE GENOMIC DNA]</scope>
    <source>
        <strain evidence="1 2">SM1502</strain>
    </source>
</reference>
<sequence length="283" mass="31120">MQNNLLRLQSNTPAPFDVMDSGQLAYSLIKFTKNSSKCVRIRRSNDDSETDIGYKSDMIDEQSIIGFCGTGTGYVTTFYEQSGSGYDLLQDNYDYQPIIYDNGIITSYGLPAIDFSGNKFFNETVTTLKIGMFNIICEVPPDTGGYTVIGSLHGLVGNPSFIAFNNVAGALPDEKFSYYDGITAPDINGALYTNGALIDNERKSISVGAKNGGAYIRYNGVTQNILSGTGTTENPDLKITIGKRAGLSQYYNKKLQQIVFFSVNAPVNRTWFEAQMIKKWSLS</sequence>
<organism evidence="1 2">
    <name type="scientific">Flavobacterium arcticum</name>
    <dbReference type="NCBI Taxonomy" id="1784713"/>
    <lineage>
        <taxon>Bacteria</taxon>
        <taxon>Pseudomonadati</taxon>
        <taxon>Bacteroidota</taxon>
        <taxon>Flavobacteriia</taxon>
        <taxon>Flavobacteriales</taxon>
        <taxon>Flavobacteriaceae</taxon>
        <taxon>Flavobacterium</taxon>
    </lineage>
</organism>
<gene>
    <name evidence="1" type="ORF">DVK85_06625</name>
</gene>
<dbReference type="Proteomes" id="UP000253951">
    <property type="component" value="Chromosome"/>
</dbReference>
<proteinExistence type="predicted"/>